<evidence type="ECO:0000256" key="7">
    <source>
        <dbReference type="ARBA" id="ARBA00022824"/>
    </source>
</evidence>
<dbReference type="Proteomes" id="UP000199752">
    <property type="component" value="Chromosome 6"/>
</dbReference>
<evidence type="ECO:0000313" key="13">
    <source>
        <dbReference type="Proteomes" id="UP001429100"/>
    </source>
</evidence>
<sequence>MLKMSGIKMYFLSILVLFSWISIVIGGEGNLDELVSTQVTRTFYLTKRVAKVVMEVKLKSIKDEISGFEYVFALPEDQFSRIGFISAGTSSISSNNFKVEKIEAEKSFKIEVGNLSDDERTIFIEYHMGNPYSALPKAIRLGENQLLVFEDELRLRNKYKVTKEKIVIQFLAGTIIERVIPTNMKRQENKVVHLVSQDKQGDKFLVHFSLNNHLVYFDSVSRIIEISHWGNVKVKEEYSGINMAAHNKGEFHRKEIMILSGQGFARMRNPGTVLPHNTHVCLFVDHVLPYRAVGLEYYDQIGNISYSNAWRVGASHTMLQIQPRSPLMGGWQFDYIVEYNLPLETVVFYDQNLKLYMLNLTMIPSAKGIYSENVNTQIRFPTGSSDISIDFPKNNNIPSLIQNDELDHYFGWLDIFKPRPVLVYNMSSYYIPEHLLLNYKFQAYYRIKSHIITFSGTFLISFLVFIPFLIVILIKRLNNHSVKIKKE</sequence>
<dbReference type="VEuPathDB" id="CryptoDB:Chro.60585"/>
<dbReference type="AlphaFoldDB" id="A0A0S4TJK9"/>
<reference evidence="12 13" key="1">
    <citation type="submission" date="2014-11" db="EMBL/GenBank/DDBJ databases">
        <title>Comparative genomic analysis of Cryptosporidium hominis reveals occurrence of genetic recombination in virulent subtypes.</title>
        <authorList>
            <person name="Guo Y."/>
            <person name="Tang K."/>
            <person name="Frace M."/>
            <person name="Li N."/>
            <person name="Roellig D.M."/>
            <person name="Sammons S."/>
            <person name="Knipe K."/>
            <person name="Rowe L."/>
            <person name="Feng Y."/>
            <person name="Xiao L."/>
        </authorList>
    </citation>
    <scope>NUCLEOTIDE SEQUENCE [LARGE SCALE GENOMIC DNA]</scope>
    <source>
        <strain evidence="12">30976</strain>
    </source>
</reference>
<comment type="subcellular location">
    <subcellularLocation>
        <location evidence="2 10">Endoplasmic reticulum membrane</location>
        <topology evidence="2 10">Single-pass type I membrane protein</topology>
    </subcellularLocation>
</comment>
<keyword evidence="7 10" id="KW-0256">Endoplasmic reticulum</keyword>
<keyword evidence="13" id="KW-1185">Reference proteome</keyword>
<name>A0A0S4TJK9_CRYHO</name>
<evidence type="ECO:0000256" key="2">
    <source>
        <dbReference type="ARBA" id="ARBA00004115"/>
    </source>
</evidence>
<protein>
    <recommendedName>
        <fullName evidence="10">Dolichyl-diphosphooligosaccharide--protein glycosyltransferase subunit 1</fullName>
    </recommendedName>
</protein>
<evidence type="ECO:0000256" key="8">
    <source>
        <dbReference type="ARBA" id="ARBA00022989"/>
    </source>
</evidence>
<evidence type="ECO:0000256" key="4">
    <source>
        <dbReference type="ARBA" id="ARBA00008905"/>
    </source>
</evidence>
<organism evidence="11">
    <name type="scientific">Cryptosporidium hominis</name>
    <dbReference type="NCBI Taxonomy" id="237895"/>
    <lineage>
        <taxon>Eukaryota</taxon>
        <taxon>Sar</taxon>
        <taxon>Alveolata</taxon>
        <taxon>Apicomplexa</taxon>
        <taxon>Conoidasida</taxon>
        <taxon>Coccidia</taxon>
        <taxon>Eucoccidiorida</taxon>
        <taxon>Eimeriorina</taxon>
        <taxon>Cryptosporidiidae</taxon>
        <taxon>Cryptosporidium</taxon>
    </lineage>
</organism>
<accession>A0A0S4TJK9</accession>
<dbReference type="VEuPathDB" id="CryptoDB:ChTU502y2012_382g0295"/>
<reference evidence="11" key="2">
    <citation type="submission" date="2015-08" db="EMBL/GenBank/DDBJ databases">
        <authorList>
            <person name="Babu N.S."/>
            <person name="Beckwith C.J."/>
            <person name="Beseler K.G."/>
            <person name="Brison A."/>
            <person name="Carone J.V."/>
            <person name="Caskin T.P."/>
            <person name="Diamond M."/>
            <person name="Durham M.E."/>
            <person name="Foxe J.M."/>
            <person name="Go M."/>
            <person name="Henderson B.A."/>
            <person name="Jones I.B."/>
            <person name="McGettigan J.A."/>
            <person name="Micheletti S.J."/>
            <person name="Nasrallah M.E."/>
            <person name="Ortiz D."/>
            <person name="Piller C.R."/>
            <person name="Privatt S.R."/>
            <person name="Schneider S.L."/>
            <person name="Sharp S."/>
            <person name="Smith T.C."/>
            <person name="Stanton J.D."/>
            <person name="Ullery H.E."/>
            <person name="Wilson R.J."/>
            <person name="Serrano M.G."/>
            <person name="Buck G."/>
            <person name="Lee V."/>
            <person name="Wang Y."/>
            <person name="Carvalho R."/>
            <person name="Voegtly L."/>
            <person name="Shi R."/>
            <person name="Duckworth R."/>
            <person name="Johnson A."/>
            <person name="Loviza R."/>
            <person name="Walstead R."/>
            <person name="Shah Z."/>
            <person name="Kiflezghi M."/>
            <person name="Wade K."/>
            <person name="Ball S.L."/>
            <person name="Bradley K.W."/>
            <person name="Asai D.J."/>
            <person name="Bowman C.A."/>
            <person name="Russell D.A."/>
            <person name="Pope W.H."/>
            <person name="Jacobs-Sera D."/>
            <person name="Hendrix R.W."/>
            <person name="Hatfull G.F."/>
        </authorList>
    </citation>
    <scope>NUCLEOTIDE SEQUENCE [LARGE SCALE GENOMIC DNA]</scope>
</reference>
<dbReference type="GO" id="GO:0008250">
    <property type="term" value="C:oligosaccharyltransferase complex"/>
    <property type="evidence" value="ECO:0007669"/>
    <property type="project" value="UniProtKB-UniRule"/>
</dbReference>
<dbReference type="PANTHER" id="PTHR21049">
    <property type="entry name" value="RIBOPHORIN I"/>
    <property type="match status" value="1"/>
</dbReference>
<proteinExistence type="inferred from homology"/>
<keyword evidence="5 10" id="KW-0812">Transmembrane</keyword>
<dbReference type="UniPathway" id="UPA00378"/>
<evidence type="ECO:0000256" key="5">
    <source>
        <dbReference type="ARBA" id="ARBA00022692"/>
    </source>
</evidence>
<evidence type="ECO:0000256" key="3">
    <source>
        <dbReference type="ARBA" id="ARBA00004922"/>
    </source>
</evidence>
<comment type="subunit">
    <text evidence="10">Component of the oligosaccharyltransferase (OST) complex.</text>
</comment>
<feature type="chain" id="PRO_5006520340" description="Dolichyl-diphosphooligosaccharide--protein glycosyltransferase subunit 1" evidence="10">
    <location>
        <begin position="27"/>
        <end position="487"/>
    </location>
</feature>
<feature type="transmembrane region" description="Helical" evidence="10">
    <location>
        <begin position="451"/>
        <end position="474"/>
    </location>
</feature>
<dbReference type="EMBL" id="JTAI01000007">
    <property type="protein sequence ID" value="PPS97868.1"/>
    <property type="molecule type" value="Genomic_DNA"/>
</dbReference>
<evidence type="ECO:0000256" key="1">
    <source>
        <dbReference type="ARBA" id="ARBA00002791"/>
    </source>
</evidence>
<dbReference type="VEuPathDB" id="CryptoDB:GY17_00000533"/>
<keyword evidence="9 10" id="KW-0472">Membrane</keyword>
<evidence type="ECO:0000313" key="11">
    <source>
        <dbReference type="EMBL" id="CUV06933.1"/>
    </source>
</evidence>
<reference evidence="12 13" key="3">
    <citation type="submission" date="2017-10" db="EMBL/GenBank/DDBJ databases">
        <title>Consistent, comparative and evidence-based genome annotation and re-annotation for the closely-related species, Cryptosporidium parvum, C. hominis and C. tyzzeri.</title>
        <authorList>
            <person name="Baptista R.P."/>
            <person name="Li Y."/>
            <person name="Sateriale A."/>
            <person name="Striepen B."/>
            <person name="Kissinger J.C."/>
        </authorList>
    </citation>
    <scope>NUCLEOTIDE SEQUENCE [LARGE SCALE GENOMIC DNA]</scope>
    <source>
        <strain evidence="12">30976</strain>
    </source>
</reference>
<dbReference type="PANTHER" id="PTHR21049:SF0">
    <property type="entry name" value="DOLICHYL-DIPHOSPHOOLIGOSACCHARIDE--PROTEIN GLYCOSYLTRANSFERASE SUBUNIT 1"/>
    <property type="match status" value="1"/>
</dbReference>
<gene>
    <name evidence="11" type="ORF">CHUDEA6_5070</name>
    <name evidence="12" type="ORF">GY17_00000533</name>
</gene>
<dbReference type="GO" id="GO:0018279">
    <property type="term" value="P:protein N-linked glycosylation via asparagine"/>
    <property type="evidence" value="ECO:0007669"/>
    <property type="project" value="TreeGrafter"/>
</dbReference>
<evidence type="ECO:0000256" key="10">
    <source>
        <dbReference type="RuleBase" id="RU361143"/>
    </source>
</evidence>
<dbReference type="Pfam" id="PF04597">
    <property type="entry name" value="Ribophorin_I"/>
    <property type="match status" value="1"/>
</dbReference>
<keyword evidence="6 10" id="KW-0732">Signal</keyword>
<dbReference type="VEuPathDB" id="CryptoDB:CHUDEA6_5070"/>
<evidence type="ECO:0000256" key="6">
    <source>
        <dbReference type="ARBA" id="ARBA00022729"/>
    </source>
</evidence>
<feature type="signal peptide" evidence="10">
    <location>
        <begin position="1"/>
        <end position="26"/>
    </location>
</feature>
<dbReference type="InterPro" id="IPR007676">
    <property type="entry name" value="Ribophorin_I"/>
</dbReference>
<evidence type="ECO:0000256" key="9">
    <source>
        <dbReference type="ARBA" id="ARBA00023136"/>
    </source>
</evidence>
<dbReference type="Proteomes" id="UP001429100">
    <property type="component" value="Unassembled WGS sequence"/>
</dbReference>
<comment type="pathway">
    <text evidence="3 10">Protein modification; protein glycosylation.</text>
</comment>
<evidence type="ECO:0000313" key="12">
    <source>
        <dbReference type="EMBL" id="PPS97868.1"/>
    </source>
</evidence>
<comment type="function">
    <text evidence="1 10">Subunit of the oligosaccharyl transferase (OST) complex that catalyzes the initial transfer of a defined glycan (Glc(3)Man(9)GlcNAc(2) in eukaryotes) from the lipid carrier dolichol-pyrophosphate to an asparagine residue within an Asn-X-Ser/Thr consensus motif in nascent polypeptide chains, the first step in protein N-glycosylation. N-glycosylation occurs cotranslationally and the complex associates with the Sec61 complex at the channel-forming translocon complex that mediates protein translocation across the endoplasmic reticulum (ER). All subunits are required for a maximal enzyme activity.</text>
</comment>
<comment type="similarity">
    <text evidence="4 10">Belongs to the OST1 family.</text>
</comment>
<dbReference type="EMBL" id="LN877952">
    <property type="protein sequence ID" value="CUV06933.1"/>
    <property type="molecule type" value="Genomic_DNA"/>
</dbReference>
<keyword evidence="8 10" id="KW-1133">Transmembrane helix</keyword>